<organism evidence="2">
    <name type="scientific">Oryza meridionalis</name>
    <dbReference type="NCBI Taxonomy" id="40149"/>
    <lineage>
        <taxon>Eukaryota</taxon>
        <taxon>Viridiplantae</taxon>
        <taxon>Streptophyta</taxon>
        <taxon>Embryophyta</taxon>
        <taxon>Tracheophyta</taxon>
        <taxon>Spermatophyta</taxon>
        <taxon>Magnoliopsida</taxon>
        <taxon>Liliopsida</taxon>
        <taxon>Poales</taxon>
        <taxon>Poaceae</taxon>
        <taxon>BOP clade</taxon>
        <taxon>Oryzoideae</taxon>
        <taxon>Oryzeae</taxon>
        <taxon>Oryzinae</taxon>
        <taxon>Oryza</taxon>
    </lineage>
</organism>
<sequence length="78" mass="8055">MPPGLPSRYSTARIRIPSSGSTNRNLRRPYMAIFLDTHASATAAAAACDSSTHTSNTSTSNSAASTAPAAAVEEEEEA</sequence>
<dbReference type="Gramene" id="OMERI08G01880.2">
    <property type="protein sequence ID" value="OMERI08G01880.2"/>
    <property type="gene ID" value="OMERI08G01880"/>
</dbReference>
<accession>A0A0E0EHF0</accession>
<dbReference type="AlphaFoldDB" id="A0A0E0EHF0"/>
<protein>
    <submittedName>
        <fullName evidence="2">Uncharacterized protein</fullName>
    </submittedName>
</protein>
<reference evidence="2" key="1">
    <citation type="submission" date="2015-04" db="UniProtKB">
        <authorList>
            <consortium name="EnsemblPlants"/>
        </authorList>
    </citation>
    <scope>IDENTIFICATION</scope>
</reference>
<feature type="region of interest" description="Disordered" evidence="1">
    <location>
        <begin position="1"/>
        <end position="27"/>
    </location>
</feature>
<dbReference type="HOGENOM" id="CLU_2626121_0_0_1"/>
<feature type="compositionally biased region" description="Low complexity" evidence="1">
    <location>
        <begin position="46"/>
        <end position="71"/>
    </location>
</feature>
<dbReference type="Proteomes" id="UP000008021">
    <property type="component" value="Chromosome 8"/>
</dbReference>
<feature type="region of interest" description="Disordered" evidence="1">
    <location>
        <begin position="46"/>
        <end position="78"/>
    </location>
</feature>
<reference evidence="2" key="2">
    <citation type="submission" date="2018-05" db="EMBL/GenBank/DDBJ databases">
        <title>OmerRS3 (Oryza meridionalis Reference Sequence Version 3).</title>
        <authorList>
            <person name="Zhang J."/>
            <person name="Kudrna D."/>
            <person name="Lee S."/>
            <person name="Talag J."/>
            <person name="Welchert J."/>
            <person name="Wing R.A."/>
        </authorList>
    </citation>
    <scope>NUCLEOTIDE SEQUENCE [LARGE SCALE GENOMIC DNA]</scope>
    <source>
        <strain evidence="2">cv. OR44</strain>
    </source>
</reference>
<proteinExistence type="predicted"/>
<evidence type="ECO:0000256" key="1">
    <source>
        <dbReference type="SAM" id="MobiDB-lite"/>
    </source>
</evidence>
<keyword evidence="3" id="KW-1185">Reference proteome</keyword>
<dbReference type="EnsemblPlants" id="OMERI08G01880.2">
    <property type="protein sequence ID" value="OMERI08G01880.2"/>
    <property type="gene ID" value="OMERI08G01880"/>
</dbReference>
<evidence type="ECO:0000313" key="2">
    <source>
        <dbReference type="EnsemblPlants" id="OMERI08G01880.2"/>
    </source>
</evidence>
<evidence type="ECO:0000313" key="3">
    <source>
        <dbReference type="Proteomes" id="UP000008021"/>
    </source>
</evidence>
<name>A0A0E0EHF0_9ORYZ</name>